<sequence>MPLVDATSDPAEQESEIAWERNMLAVARFRSHHDGWPQTDGRTEPGERELAQWLAAQRLGLMTYELTLIHQQLLDQVVPGWRAHTDRAVPG</sequence>
<accession>A0A7K1FFL9</accession>
<dbReference type="EMBL" id="WLYK01000001">
    <property type="protein sequence ID" value="MTD12902.1"/>
    <property type="molecule type" value="Genomic_DNA"/>
</dbReference>
<organism evidence="1 2">
    <name type="scientific">Nakamurella alba</name>
    <dbReference type="NCBI Taxonomy" id="2665158"/>
    <lineage>
        <taxon>Bacteria</taxon>
        <taxon>Bacillati</taxon>
        <taxon>Actinomycetota</taxon>
        <taxon>Actinomycetes</taxon>
        <taxon>Nakamurellales</taxon>
        <taxon>Nakamurellaceae</taxon>
        <taxon>Nakamurella</taxon>
    </lineage>
</organism>
<keyword evidence="2" id="KW-1185">Reference proteome</keyword>
<dbReference type="Proteomes" id="UP000460221">
    <property type="component" value="Unassembled WGS sequence"/>
</dbReference>
<reference evidence="1 2" key="1">
    <citation type="submission" date="2019-11" db="EMBL/GenBank/DDBJ databases">
        <authorList>
            <person name="Jiang L.-Q."/>
        </authorList>
    </citation>
    <scope>NUCLEOTIDE SEQUENCE [LARGE SCALE GENOMIC DNA]</scope>
    <source>
        <strain evidence="1 2">YIM 132087</strain>
    </source>
</reference>
<comment type="caution">
    <text evidence="1">The sequence shown here is derived from an EMBL/GenBank/DDBJ whole genome shotgun (WGS) entry which is preliminary data.</text>
</comment>
<evidence type="ECO:0000313" key="1">
    <source>
        <dbReference type="EMBL" id="MTD12902.1"/>
    </source>
</evidence>
<proteinExistence type="predicted"/>
<evidence type="ECO:0008006" key="3">
    <source>
        <dbReference type="Google" id="ProtNLM"/>
    </source>
</evidence>
<evidence type="ECO:0000313" key="2">
    <source>
        <dbReference type="Proteomes" id="UP000460221"/>
    </source>
</evidence>
<protein>
    <recommendedName>
        <fullName evidence="3">Helicase-associated domain-containing protein</fullName>
    </recommendedName>
</protein>
<dbReference type="AlphaFoldDB" id="A0A7K1FFL9"/>
<gene>
    <name evidence="1" type="ORF">GIS00_02940</name>
</gene>
<name>A0A7K1FFL9_9ACTN</name>
<dbReference type="RefSeq" id="WP_154766881.1">
    <property type="nucleotide sequence ID" value="NZ_WLYK01000001.1"/>
</dbReference>